<dbReference type="EMBL" id="JAUHHV010000009">
    <property type="protein sequence ID" value="KAK1413150.1"/>
    <property type="molecule type" value="Genomic_DNA"/>
</dbReference>
<evidence type="ECO:0008006" key="4">
    <source>
        <dbReference type="Google" id="ProtNLM"/>
    </source>
</evidence>
<feature type="transmembrane region" description="Helical" evidence="1">
    <location>
        <begin position="59"/>
        <end position="81"/>
    </location>
</feature>
<accession>A0AAD8JYE7</accession>
<keyword evidence="1" id="KW-1133">Transmembrane helix</keyword>
<dbReference type="AlphaFoldDB" id="A0AAD8JYE7"/>
<organism evidence="2 3">
    <name type="scientific">Tagetes erecta</name>
    <name type="common">African marigold</name>
    <dbReference type="NCBI Taxonomy" id="13708"/>
    <lineage>
        <taxon>Eukaryota</taxon>
        <taxon>Viridiplantae</taxon>
        <taxon>Streptophyta</taxon>
        <taxon>Embryophyta</taxon>
        <taxon>Tracheophyta</taxon>
        <taxon>Spermatophyta</taxon>
        <taxon>Magnoliopsida</taxon>
        <taxon>eudicotyledons</taxon>
        <taxon>Gunneridae</taxon>
        <taxon>Pentapetalae</taxon>
        <taxon>asterids</taxon>
        <taxon>campanulids</taxon>
        <taxon>Asterales</taxon>
        <taxon>Asteraceae</taxon>
        <taxon>Asteroideae</taxon>
        <taxon>Heliantheae alliance</taxon>
        <taxon>Tageteae</taxon>
        <taxon>Tagetes</taxon>
    </lineage>
</organism>
<keyword evidence="3" id="KW-1185">Reference proteome</keyword>
<keyword evidence="1" id="KW-0812">Transmembrane</keyword>
<reference evidence="2" key="1">
    <citation type="journal article" date="2023" name="bioRxiv">
        <title>Improved chromosome-level genome assembly for marigold (Tagetes erecta).</title>
        <authorList>
            <person name="Jiang F."/>
            <person name="Yuan L."/>
            <person name="Wang S."/>
            <person name="Wang H."/>
            <person name="Xu D."/>
            <person name="Wang A."/>
            <person name="Fan W."/>
        </authorList>
    </citation>
    <scope>NUCLEOTIDE SEQUENCE</scope>
    <source>
        <strain evidence="2">WSJ</strain>
        <tissue evidence="2">Leaf</tissue>
    </source>
</reference>
<evidence type="ECO:0000313" key="2">
    <source>
        <dbReference type="EMBL" id="KAK1413150.1"/>
    </source>
</evidence>
<proteinExistence type="predicted"/>
<sequence>MVVAVVCYYNGGGVIAVLVVGNQQGSRCYGGVEVLLGGGLQLVVVRQQWFMVFWDENEALWYCWLLVVGCNTGGYGLRWFVVVYGGYELRMTVE</sequence>
<evidence type="ECO:0000313" key="3">
    <source>
        <dbReference type="Proteomes" id="UP001229421"/>
    </source>
</evidence>
<gene>
    <name evidence="2" type="ORF">QVD17_34918</name>
</gene>
<keyword evidence="1" id="KW-0472">Membrane</keyword>
<comment type="caution">
    <text evidence="2">The sequence shown here is derived from an EMBL/GenBank/DDBJ whole genome shotgun (WGS) entry which is preliminary data.</text>
</comment>
<protein>
    <recommendedName>
        <fullName evidence="4">Transmembrane protein</fullName>
    </recommendedName>
</protein>
<name>A0AAD8JYE7_TARER</name>
<evidence type="ECO:0000256" key="1">
    <source>
        <dbReference type="SAM" id="Phobius"/>
    </source>
</evidence>
<dbReference type="Proteomes" id="UP001229421">
    <property type="component" value="Unassembled WGS sequence"/>
</dbReference>